<dbReference type="InterPro" id="IPR050779">
    <property type="entry name" value="Transglutaminase"/>
</dbReference>
<evidence type="ECO:0000256" key="6">
    <source>
        <dbReference type="ARBA" id="ARBA00023315"/>
    </source>
</evidence>
<dbReference type="PANTHER" id="PTHR11590:SF40">
    <property type="entry name" value="HEMOCYTE PROTEIN-GLUTAMINE GAMMA-GLUTAMYLTRANSFERASE-LIKE PROTEIN"/>
    <property type="match status" value="1"/>
</dbReference>
<evidence type="ECO:0000259" key="8">
    <source>
        <dbReference type="SMART" id="SM00460"/>
    </source>
</evidence>
<dbReference type="SMART" id="SM00460">
    <property type="entry name" value="TGc"/>
    <property type="match status" value="1"/>
</dbReference>
<dbReference type="GO" id="GO:0046872">
    <property type="term" value="F:metal ion binding"/>
    <property type="evidence" value="ECO:0007669"/>
    <property type="project" value="UniProtKB-KW"/>
</dbReference>
<keyword evidence="10" id="KW-1185">Reference proteome</keyword>
<comment type="caution">
    <text evidence="9">The sequence shown here is derived from an EMBL/GenBank/DDBJ whole genome shotgun (WGS) entry which is preliminary data.</text>
</comment>
<evidence type="ECO:0000313" key="9">
    <source>
        <dbReference type="EMBL" id="CAL1540114.1"/>
    </source>
</evidence>
<dbReference type="SUPFAM" id="SSF54001">
    <property type="entry name" value="Cysteine proteinases"/>
    <property type="match status" value="1"/>
</dbReference>
<dbReference type="InterPro" id="IPR036238">
    <property type="entry name" value="Transglutaminase_C_sf"/>
</dbReference>
<dbReference type="Proteomes" id="UP001497497">
    <property type="component" value="Unassembled WGS sequence"/>
</dbReference>
<dbReference type="EC" id="2.3.2.13" evidence="7"/>
<dbReference type="Gene3D" id="3.90.260.10">
    <property type="entry name" value="Transglutaminase-like"/>
    <property type="match status" value="1"/>
</dbReference>
<dbReference type="AlphaFoldDB" id="A0AAV2I0S0"/>
<evidence type="ECO:0000256" key="3">
    <source>
        <dbReference type="ARBA" id="ARBA00022679"/>
    </source>
</evidence>
<keyword evidence="6" id="KW-0012">Acyltransferase</keyword>
<dbReference type="Gene3D" id="2.60.40.10">
    <property type="entry name" value="Immunoglobulins"/>
    <property type="match status" value="2"/>
</dbReference>
<feature type="domain" description="Transglutaminase-like" evidence="8">
    <location>
        <begin position="120"/>
        <end position="213"/>
    </location>
</feature>
<dbReference type="InterPro" id="IPR008958">
    <property type="entry name" value="Transglutaminase_C"/>
</dbReference>
<evidence type="ECO:0000256" key="4">
    <source>
        <dbReference type="ARBA" id="ARBA00022723"/>
    </source>
</evidence>
<dbReference type="EMBL" id="CAXITT010000371">
    <property type="protein sequence ID" value="CAL1540114.1"/>
    <property type="molecule type" value="Genomic_DNA"/>
</dbReference>
<evidence type="ECO:0000313" key="10">
    <source>
        <dbReference type="Proteomes" id="UP001497497"/>
    </source>
</evidence>
<evidence type="ECO:0000256" key="2">
    <source>
        <dbReference type="ARBA" id="ARBA00005968"/>
    </source>
</evidence>
<dbReference type="SUPFAM" id="SSF49309">
    <property type="entry name" value="Transglutaminase, two C-terminal domains"/>
    <property type="match status" value="2"/>
</dbReference>
<dbReference type="InterPro" id="IPR013783">
    <property type="entry name" value="Ig-like_fold"/>
</dbReference>
<dbReference type="GO" id="GO:0003810">
    <property type="term" value="F:protein-glutamine gamma-glutamyltransferase activity"/>
    <property type="evidence" value="ECO:0007669"/>
    <property type="project" value="UniProtKB-EC"/>
</dbReference>
<organism evidence="9 10">
    <name type="scientific">Lymnaea stagnalis</name>
    <name type="common">Great pond snail</name>
    <name type="synonym">Helix stagnalis</name>
    <dbReference type="NCBI Taxonomy" id="6523"/>
    <lineage>
        <taxon>Eukaryota</taxon>
        <taxon>Metazoa</taxon>
        <taxon>Spiralia</taxon>
        <taxon>Lophotrochozoa</taxon>
        <taxon>Mollusca</taxon>
        <taxon>Gastropoda</taxon>
        <taxon>Heterobranchia</taxon>
        <taxon>Euthyneura</taxon>
        <taxon>Panpulmonata</taxon>
        <taxon>Hygrophila</taxon>
        <taxon>Lymnaeoidea</taxon>
        <taxon>Lymnaeidae</taxon>
        <taxon>Lymnaea</taxon>
    </lineage>
</organism>
<comment type="similarity">
    <text evidence="2">Belongs to the transglutaminase superfamily. Transglutaminase family.</text>
</comment>
<dbReference type="Pfam" id="PF01841">
    <property type="entry name" value="Transglut_core"/>
    <property type="match status" value="1"/>
</dbReference>
<protein>
    <recommendedName>
        <fullName evidence="7">protein-glutamine gamma-glutamyltransferase</fullName>
        <ecNumber evidence="7">2.3.2.13</ecNumber>
    </recommendedName>
</protein>
<evidence type="ECO:0000256" key="1">
    <source>
        <dbReference type="ARBA" id="ARBA00001913"/>
    </source>
</evidence>
<dbReference type="InterPro" id="IPR038765">
    <property type="entry name" value="Papain-like_cys_pep_sf"/>
</dbReference>
<keyword evidence="4" id="KW-0479">Metal-binding</keyword>
<feature type="non-terminal residue" evidence="9">
    <location>
        <position position="1"/>
    </location>
</feature>
<accession>A0AAV2I0S0</accession>
<dbReference type="FunFam" id="3.90.260.10:FF:000001">
    <property type="entry name" value="Protein-glutamine gamma-glutamyltransferase 2"/>
    <property type="match status" value="1"/>
</dbReference>
<name>A0AAV2I0S0_LYMST</name>
<sequence>FSTDDTVYLGDPNLLKEYVLNEQGRIYSGNKNSITGKPWNFGQFESCILDTALYLLEAAGLNWAVRGNPIPVVRRISALVNSSDDGGVLTGNWSGDYTGGRSPLSWTGSAAILEEFWKTKRPVKFGQCWVFSGLTTTICRTLGIPARSVTNFASAHDTDGSITIDVHFNSEGESEDALNYDSIWNFHVWNEAWMARPDLPAGYGGWQAIDATPQEASDAVYCCGPVSVAAIKQGEVNLPFDGPFVFAEVNADRMYWAPNAEGKLECVYLDKNAIGKNISTKAPNSDEREDLTNNYKPEEGTADERAAVLRANQVGSNRKDIYMHRVNDIDFNIDQDENATFVGGDFVLSLRMKNRGTEKRDVSGRIEVKTMYYTGVAADPVKSEVFNGTVINPGEEISQKLVATQEDYVDKLKDGCMLDVTIWAVVKETDQHYTKKDDFRLRKPHLTVKAPSDAVVGQEIKAEVSFMNPLNRELTNSFIVVDGAVHSLKFPQG</sequence>
<proteinExistence type="inferred from homology"/>
<gene>
    <name evidence="9" type="ORF">GSLYS_00013847001</name>
</gene>
<keyword evidence="3" id="KW-0808">Transferase</keyword>
<dbReference type="Pfam" id="PF00927">
    <property type="entry name" value="Transglut_C"/>
    <property type="match status" value="1"/>
</dbReference>
<reference evidence="9 10" key="1">
    <citation type="submission" date="2024-04" db="EMBL/GenBank/DDBJ databases">
        <authorList>
            <consortium name="Genoscope - CEA"/>
            <person name="William W."/>
        </authorList>
    </citation>
    <scope>NUCLEOTIDE SEQUENCE [LARGE SCALE GENOMIC DNA]</scope>
</reference>
<evidence type="ECO:0000256" key="5">
    <source>
        <dbReference type="ARBA" id="ARBA00022837"/>
    </source>
</evidence>
<dbReference type="InterPro" id="IPR036985">
    <property type="entry name" value="Transglutaminase-like_sf"/>
</dbReference>
<comment type="cofactor">
    <cofactor evidence="1">
        <name>Ca(2+)</name>
        <dbReference type="ChEBI" id="CHEBI:29108"/>
    </cofactor>
</comment>
<evidence type="ECO:0000256" key="7">
    <source>
        <dbReference type="ARBA" id="ARBA00024222"/>
    </source>
</evidence>
<keyword evidence="5" id="KW-0106">Calcium</keyword>
<dbReference type="PANTHER" id="PTHR11590">
    <property type="entry name" value="PROTEIN-GLUTAMINE GAMMA-GLUTAMYLTRANSFERASE"/>
    <property type="match status" value="1"/>
</dbReference>
<dbReference type="InterPro" id="IPR002931">
    <property type="entry name" value="Transglutaminase-like"/>
</dbReference>